<evidence type="ECO:0000256" key="1">
    <source>
        <dbReference type="ARBA" id="ARBA00022723"/>
    </source>
</evidence>
<dbReference type="SUPFAM" id="SSF51197">
    <property type="entry name" value="Clavaminate synthase-like"/>
    <property type="match status" value="1"/>
</dbReference>
<sequence>LINHGIDHGLLDRVKVVCAEQYKINREQQFKDSLPVRALNKAIAAEAEGNEVDKIQNMDWEDVFQVHEMCDTNSWPTEPKDFRETIEEFRSQIFALTEKLLEIISLNLGLEKG</sequence>
<dbReference type="InterPro" id="IPR027443">
    <property type="entry name" value="IPNS-like_sf"/>
</dbReference>
<dbReference type="PANTHER" id="PTHR47991">
    <property type="entry name" value="OXOGLUTARATE/IRON-DEPENDENT DIOXYGENASE"/>
    <property type="match status" value="1"/>
</dbReference>
<evidence type="ECO:0000256" key="2">
    <source>
        <dbReference type="ARBA" id="ARBA00023004"/>
    </source>
</evidence>
<keyword evidence="2" id="KW-0408">Iron</keyword>
<accession>A0AA38FIN6</accession>
<proteinExistence type="predicted"/>
<keyword evidence="1" id="KW-0479">Metal-binding</keyword>
<organism evidence="3 4">
    <name type="scientific">Taxus chinensis</name>
    <name type="common">Chinese yew</name>
    <name type="synonym">Taxus wallichiana var. chinensis</name>
    <dbReference type="NCBI Taxonomy" id="29808"/>
    <lineage>
        <taxon>Eukaryota</taxon>
        <taxon>Viridiplantae</taxon>
        <taxon>Streptophyta</taxon>
        <taxon>Embryophyta</taxon>
        <taxon>Tracheophyta</taxon>
        <taxon>Spermatophyta</taxon>
        <taxon>Pinopsida</taxon>
        <taxon>Pinidae</taxon>
        <taxon>Conifers II</taxon>
        <taxon>Cupressales</taxon>
        <taxon>Taxaceae</taxon>
        <taxon>Taxus</taxon>
    </lineage>
</organism>
<dbReference type="InterPro" id="IPR050295">
    <property type="entry name" value="Plant_2OG-oxidoreductases"/>
</dbReference>
<evidence type="ECO:0000313" key="4">
    <source>
        <dbReference type="Proteomes" id="UP000824469"/>
    </source>
</evidence>
<evidence type="ECO:0008006" key="5">
    <source>
        <dbReference type="Google" id="ProtNLM"/>
    </source>
</evidence>
<gene>
    <name evidence="3" type="ORF">KI387_008494</name>
</gene>
<feature type="non-terminal residue" evidence="3">
    <location>
        <position position="1"/>
    </location>
</feature>
<dbReference type="Proteomes" id="UP000824469">
    <property type="component" value="Unassembled WGS sequence"/>
</dbReference>
<protein>
    <recommendedName>
        <fullName evidence="5">Non-haem dioxygenase N-terminal domain-containing protein</fullName>
    </recommendedName>
</protein>
<reference evidence="3 4" key="1">
    <citation type="journal article" date="2021" name="Nat. Plants">
        <title>The Taxus genome provides insights into paclitaxel biosynthesis.</title>
        <authorList>
            <person name="Xiong X."/>
            <person name="Gou J."/>
            <person name="Liao Q."/>
            <person name="Li Y."/>
            <person name="Zhou Q."/>
            <person name="Bi G."/>
            <person name="Li C."/>
            <person name="Du R."/>
            <person name="Wang X."/>
            <person name="Sun T."/>
            <person name="Guo L."/>
            <person name="Liang H."/>
            <person name="Lu P."/>
            <person name="Wu Y."/>
            <person name="Zhang Z."/>
            <person name="Ro D.K."/>
            <person name="Shang Y."/>
            <person name="Huang S."/>
            <person name="Yan J."/>
        </authorList>
    </citation>
    <scope>NUCLEOTIDE SEQUENCE [LARGE SCALE GENOMIC DNA]</scope>
    <source>
        <strain evidence="3">Ta-2019</strain>
    </source>
</reference>
<dbReference type="AlphaFoldDB" id="A0AA38FIN6"/>
<evidence type="ECO:0000313" key="3">
    <source>
        <dbReference type="EMBL" id="KAH9304090.1"/>
    </source>
</evidence>
<name>A0AA38FIN6_TAXCH</name>
<dbReference type="EMBL" id="JAHRHJ020000008">
    <property type="protein sequence ID" value="KAH9304090.1"/>
    <property type="molecule type" value="Genomic_DNA"/>
</dbReference>
<dbReference type="GO" id="GO:0046872">
    <property type="term" value="F:metal ion binding"/>
    <property type="evidence" value="ECO:0007669"/>
    <property type="project" value="UniProtKB-KW"/>
</dbReference>
<feature type="non-terminal residue" evidence="3">
    <location>
        <position position="113"/>
    </location>
</feature>
<dbReference type="OMA" id="SHYPPCQ"/>
<comment type="caution">
    <text evidence="3">The sequence shown here is derived from an EMBL/GenBank/DDBJ whole genome shotgun (WGS) entry which is preliminary data.</text>
</comment>
<keyword evidence="4" id="KW-1185">Reference proteome</keyword>
<dbReference type="Gene3D" id="2.60.120.330">
    <property type="entry name" value="B-lactam Antibiotic, Isopenicillin N Synthase, Chain"/>
    <property type="match status" value="1"/>
</dbReference>